<feature type="compositionally biased region" description="Polar residues" evidence="9">
    <location>
        <begin position="1894"/>
        <end position="1903"/>
    </location>
</feature>
<dbReference type="Pfam" id="PF22969">
    <property type="entry name" value="Ig_NUP210_2nd"/>
    <property type="match status" value="1"/>
</dbReference>
<dbReference type="Pfam" id="PF26182">
    <property type="entry name" value="Ig_NUP210_5th"/>
    <property type="match status" value="1"/>
</dbReference>
<keyword evidence="20" id="KW-1185">Reference proteome</keyword>
<dbReference type="InterPro" id="IPR008964">
    <property type="entry name" value="Invasin/intimin_cell_adhesion"/>
</dbReference>
<evidence type="ECO:0000256" key="1">
    <source>
        <dbReference type="ARBA" id="ARBA00004590"/>
    </source>
</evidence>
<evidence type="ECO:0000256" key="9">
    <source>
        <dbReference type="SAM" id="MobiDB-lite"/>
    </source>
</evidence>
<comment type="subcellular location">
    <subcellularLocation>
        <location evidence="1">Nucleus membrane</location>
        <topology evidence="1">Single-pass membrane protein</topology>
    </subcellularLocation>
</comment>
<reference evidence="19" key="1">
    <citation type="submission" date="2021-02" db="EMBL/GenBank/DDBJ databases">
        <authorList>
            <person name="Nowell W R."/>
        </authorList>
    </citation>
    <scope>NUCLEOTIDE SEQUENCE</scope>
    <source>
        <strain evidence="19">Ploen Becks lab</strain>
    </source>
</reference>
<comment type="caution">
    <text evidence="19">The sequence shown here is derived from an EMBL/GenBank/DDBJ whole genome shotgun (WGS) entry which is preliminary data.</text>
</comment>
<keyword evidence="3 10" id="KW-0812">Transmembrane</keyword>
<evidence type="ECO:0000313" key="20">
    <source>
        <dbReference type="Proteomes" id="UP000663879"/>
    </source>
</evidence>
<evidence type="ECO:0000256" key="5">
    <source>
        <dbReference type="ARBA" id="ARBA00022989"/>
    </source>
</evidence>
<dbReference type="InterPro" id="IPR045197">
    <property type="entry name" value="NUP210-like"/>
</dbReference>
<feature type="domain" description="NUP210 Ig-like" evidence="13">
    <location>
        <begin position="250"/>
        <end position="350"/>
    </location>
</feature>
<keyword evidence="5 10" id="KW-1133">Transmembrane helix</keyword>
<dbReference type="InterPro" id="IPR055097">
    <property type="entry name" value="Ig_NUP210_2nd"/>
</dbReference>
<feature type="region of interest" description="Disordered" evidence="9">
    <location>
        <begin position="1884"/>
        <end position="1903"/>
    </location>
</feature>
<dbReference type="Pfam" id="PF22967">
    <property type="entry name" value="Ig_NUP210_1st"/>
    <property type="match status" value="1"/>
</dbReference>
<evidence type="ECO:0000256" key="4">
    <source>
        <dbReference type="ARBA" id="ARBA00022729"/>
    </source>
</evidence>
<feature type="chain" id="PRO_5033060960" evidence="11">
    <location>
        <begin position="21"/>
        <end position="1989"/>
    </location>
</feature>
<evidence type="ECO:0000259" key="17">
    <source>
        <dbReference type="Pfam" id="PF24935"/>
    </source>
</evidence>
<feature type="domain" description="NUP210 Ig-like" evidence="17">
    <location>
        <begin position="535"/>
        <end position="618"/>
    </location>
</feature>
<protein>
    <submittedName>
        <fullName evidence="19">Uncharacterized protein</fullName>
    </submittedName>
</protein>
<dbReference type="InterPro" id="IPR056898">
    <property type="entry name" value="Ig_NUP210_6th"/>
</dbReference>
<dbReference type="Pfam" id="PF24935">
    <property type="entry name" value="Ig_NUP210_6th"/>
    <property type="match status" value="1"/>
</dbReference>
<evidence type="ECO:0000259" key="15">
    <source>
        <dbReference type="Pfam" id="PF22969"/>
    </source>
</evidence>
<feature type="domain" description="NUP210 Ig-like" evidence="12">
    <location>
        <begin position="635"/>
        <end position="733"/>
    </location>
</feature>
<dbReference type="InterPro" id="IPR055099">
    <property type="entry name" value="Ig_NUP210_7th"/>
</dbReference>
<comment type="similarity">
    <text evidence="2">Belongs to the NUP210 family.</text>
</comment>
<keyword evidence="7" id="KW-0325">Glycoprotein</keyword>
<dbReference type="Proteomes" id="UP000663879">
    <property type="component" value="Unassembled WGS sequence"/>
</dbReference>
<accession>A0A813TKC1</accession>
<dbReference type="Pfam" id="PF22963">
    <property type="entry name" value="Ig_NUP210_3rd"/>
    <property type="match status" value="1"/>
</dbReference>
<gene>
    <name evidence="19" type="ORF">OXX778_LOCUS7038</name>
</gene>
<evidence type="ECO:0000259" key="16">
    <source>
        <dbReference type="Pfam" id="PF24902"/>
    </source>
</evidence>
<feature type="domain" description="NUP210 fourth Ig-like" evidence="18">
    <location>
        <begin position="363"/>
        <end position="429"/>
    </location>
</feature>
<evidence type="ECO:0000256" key="10">
    <source>
        <dbReference type="SAM" id="Phobius"/>
    </source>
</evidence>
<sequence length="1989" mass="226865">MNLFILILTKLILIVNLVHSNPYKLNVPKVLLPFHSSKIVSFTLEAKSELTPDTDDLCFVWSTSRPDVVSITPIYDNQTTKFNGFECSNRALVSAISKHSQRLTSIIFAKEIKTDKLIRCDVIVDQIKSIRIKHTTINLYLEDSPESFTAEALDSESNTFTSLEGLPFEWKVINDETNDDSRNVLRISKFIDSEYEVSESIRNLESIGLNGHKILIEGLKTGTAIVQAKLIDPFYKDTLKTPPVRLLVVANILIEPSYPVYLLRGTSIKYNVFLIKQTSVEKISLPSQQYFFDTRNLTVAYFDANTGSQLIARNLGQTEIILIDRNMNEEIFKDQKIALPPPSALVYVVQAEYLSFSIKNWRSWILETGRQYEIQITLFTKQKEIIYPSDNLRIESEFPKFSIRDKTQNGSYVLAKTLEKGVTFLKGFLIGDEKIRGEQEVEILDPITVKPETLIFAYTPNSEVYEHLLDVEGGSGTYYYQTKNISLAKITSNGLVQVNSNKIGQTKILVTDQRNFDINAESKILVLEPNELYIEPCPVETHVKTKLDLNIKMNGLDETNSLRRITDCSKIKFTVLIENEEIFKYVKVTTPEKDSESCARLILDAEKVGRTNIKIIYDKLTSQELQISSFSQLKSPKKNLLLTKQSSFLINLFDGPLVSELQTYVSDFELTNDNVIKVENLEHDSIGGKYSYKVTCLDKIDAETNIKFYVSNKPSFMNKCPLKFEYNLPVQCSKPTHLDLFQLFVNNDESEQSLYTGLKWQCPIKLSSKLLIANPNRDLNVQIIVRDRHNRVFDNFTSLKLDWKIDNHYLQKPHTEPHYLSLRALNENTLIKSEGYNTIFYQTFKTRRKIGECDLSVKFLIEDHSHIENSLNVKFINDVKIEPEQLVIFNHPSNLQQLKLIDGSGYFHAEVESKESNVLKITQVTDTSVQITPLINNGLCSVNIYDYCIPPESMSLENQELIWLPSARTQIKVAGINSIMVNYDDDKVQEGKRIKIYVQIVDATGNFIQSKYFKLMNLEPRIHGDNNLVKLEISDDDTGSENTGVYVLNGLRSGFIHIEFEATSDSKIIKSSKKEIEVFSPLKIEPKLVELILGSEYQIQYSGGPVLTPEMIIKFDVEDHADFINISDTGLVLTQKLGLVRINVKILNSKKLYTKDSVDLKIVELNFIKLNSPLSSIKLGNKFNVHVFVNNLNPFHFATSKNLRYKWTFNDDSQCDILRDNKFSLHLKTKRLGVLKISVQVSNGKKIFSDSLEITVFPPLVLENFESKLSSKNVILSTSKTSVQLRTNYDMLNSEINYSLRFYTQDLECSNSSIQISSNTIQIGDIKLAECLVGLLITAKIESKIETLFYLIKVKPILYTMFELDGNRVSVSYHDNLGDEFYVVNTKNSLRINRNDLVDFISLNRQVFGSGLLGVSFLSRSEENSFSIKVLRKGFFIMELTSGNQNSDFFAQDLSYLEMERKELAIGDIICNLTQDATGSVSVFKSANGLIGLANSQGLIQLGKNKEFLVRGIDTVKILGKHQFVTNAKNIEEFDYGGNSFEFIINDHRQDVECSSDFEQVFISSQSPFKCQVGKHQFLTNTKNIEEFEYGGNSFEFIINDHRQDAECSSDFEQVFTSSQSPFKCQIGLYNSNDQKLNYMDRLIKTEVKYHNKNWLCEIKFIQNSEQIIYDLMSHHIDQTKGKSSYLEQEPTKVKIFIDSKNSLNYLEDQSQSSKITTFDFIPDFYIQTKLIELTTIKNSHFNLVIKTVCRLSPNIIVNTNIPSLIKLRQIGCDDFSLVYDVEKTDAKFDLSEYANVLQVQNGNLYVEILNTQNQQVERVPVKFIFSSTTSQMLEFRKCGSLRECYSFFQFTSSNLTNFLIFLTIFLIFVIVILKLKTPQTRLVPTTEVKSPRQKQTTPRAADSGSFNSFKYFSPSAESAVFSPSSRTPPFQVKKSPSHDQIAPGGFGRQTENVNLFSVNDNVLNTSANVYDSSYLRPRARRGCSSDDE</sequence>
<evidence type="ECO:0000256" key="3">
    <source>
        <dbReference type="ARBA" id="ARBA00022692"/>
    </source>
</evidence>
<proteinExistence type="inferred from homology"/>
<name>A0A813TKC1_9BILA</name>
<feature type="domain" description="NUP210 Ig-like" evidence="15">
    <location>
        <begin position="135"/>
        <end position="237"/>
    </location>
</feature>
<dbReference type="GO" id="GO:0005643">
    <property type="term" value="C:nuclear pore"/>
    <property type="evidence" value="ECO:0007669"/>
    <property type="project" value="TreeGrafter"/>
</dbReference>
<evidence type="ECO:0000259" key="14">
    <source>
        <dbReference type="Pfam" id="PF22967"/>
    </source>
</evidence>
<dbReference type="EMBL" id="CAJNOC010000873">
    <property type="protein sequence ID" value="CAF0812330.1"/>
    <property type="molecule type" value="Genomic_DNA"/>
</dbReference>
<feature type="domain" description="NUP210 Ig-like" evidence="16">
    <location>
        <begin position="881"/>
        <end position="949"/>
    </location>
</feature>
<keyword evidence="6 10" id="KW-0472">Membrane</keyword>
<evidence type="ECO:0000259" key="13">
    <source>
        <dbReference type="Pfam" id="PF22963"/>
    </source>
</evidence>
<evidence type="ECO:0000256" key="6">
    <source>
        <dbReference type="ARBA" id="ARBA00023136"/>
    </source>
</evidence>
<evidence type="ECO:0000256" key="7">
    <source>
        <dbReference type="ARBA" id="ARBA00023180"/>
    </source>
</evidence>
<evidence type="ECO:0000313" key="19">
    <source>
        <dbReference type="EMBL" id="CAF0812330.1"/>
    </source>
</evidence>
<dbReference type="Pfam" id="PF24991">
    <property type="entry name" value="Ig_NUP210_4th"/>
    <property type="match status" value="1"/>
</dbReference>
<evidence type="ECO:0000259" key="18">
    <source>
        <dbReference type="Pfam" id="PF24991"/>
    </source>
</evidence>
<organism evidence="19 20">
    <name type="scientific">Brachionus calyciflorus</name>
    <dbReference type="NCBI Taxonomy" id="104777"/>
    <lineage>
        <taxon>Eukaryota</taxon>
        <taxon>Metazoa</taxon>
        <taxon>Spiralia</taxon>
        <taxon>Gnathifera</taxon>
        <taxon>Rotifera</taxon>
        <taxon>Eurotatoria</taxon>
        <taxon>Monogononta</taxon>
        <taxon>Pseudotrocha</taxon>
        <taxon>Ploima</taxon>
        <taxon>Brachionidae</taxon>
        <taxon>Brachionus</taxon>
    </lineage>
</organism>
<dbReference type="Pfam" id="PF22962">
    <property type="entry name" value="Ig_NUP210_7th"/>
    <property type="match status" value="1"/>
</dbReference>
<evidence type="ECO:0000259" key="12">
    <source>
        <dbReference type="Pfam" id="PF22962"/>
    </source>
</evidence>
<dbReference type="PANTHER" id="PTHR23019">
    <property type="entry name" value="NUCLEAR PORE MEMBRANE GLYCOPROTEIN GP210-RELATED"/>
    <property type="match status" value="1"/>
</dbReference>
<dbReference type="SUPFAM" id="SSF49373">
    <property type="entry name" value="Invasin/intimin cell-adhesion fragments"/>
    <property type="match status" value="1"/>
</dbReference>
<evidence type="ECO:0000256" key="11">
    <source>
        <dbReference type="SAM" id="SignalP"/>
    </source>
</evidence>
<feature type="transmembrane region" description="Helical" evidence="10">
    <location>
        <begin position="1856"/>
        <end position="1874"/>
    </location>
</feature>
<evidence type="ECO:0000256" key="2">
    <source>
        <dbReference type="ARBA" id="ARBA00007313"/>
    </source>
</evidence>
<feature type="domain" description="NUP210 Ig-like" evidence="14">
    <location>
        <begin position="23"/>
        <end position="125"/>
    </location>
</feature>
<dbReference type="InterPro" id="IPR056899">
    <property type="entry name" value="Ig_NUP210_9th"/>
</dbReference>
<keyword evidence="8" id="KW-0539">Nucleus</keyword>
<dbReference type="InterPro" id="IPR056897">
    <property type="entry name" value="Ig_NUP210_4th"/>
</dbReference>
<dbReference type="OrthoDB" id="361283at2759"/>
<dbReference type="GO" id="GO:0031965">
    <property type="term" value="C:nuclear membrane"/>
    <property type="evidence" value="ECO:0007669"/>
    <property type="project" value="UniProtKB-SubCell"/>
</dbReference>
<dbReference type="InterPro" id="IPR055096">
    <property type="entry name" value="Ig_NUP210_1st"/>
</dbReference>
<feature type="signal peptide" evidence="11">
    <location>
        <begin position="1"/>
        <end position="20"/>
    </location>
</feature>
<feature type="region of interest" description="Disordered" evidence="9">
    <location>
        <begin position="1921"/>
        <end position="1945"/>
    </location>
</feature>
<dbReference type="Pfam" id="PF24902">
    <property type="entry name" value="Ig_NUP210_9th"/>
    <property type="match status" value="1"/>
</dbReference>
<dbReference type="PANTHER" id="PTHR23019:SF0">
    <property type="entry name" value="NUCLEAR PORE MEMBRANE GLYCOPROTEIN 210"/>
    <property type="match status" value="1"/>
</dbReference>
<dbReference type="InterPro" id="IPR055098">
    <property type="entry name" value="Ig_NUP210_3rd"/>
</dbReference>
<keyword evidence="4 11" id="KW-0732">Signal</keyword>
<evidence type="ECO:0000256" key="8">
    <source>
        <dbReference type="ARBA" id="ARBA00023242"/>
    </source>
</evidence>